<evidence type="ECO:0000313" key="3">
    <source>
        <dbReference type="Proteomes" id="UP000061010"/>
    </source>
</evidence>
<proteinExistence type="predicted"/>
<dbReference type="EMBL" id="CP012900">
    <property type="protein sequence ID" value="ALJ29114.1"/>
    <property type="molecule type" value="Genomic_DNA"/>
</dbReference>
<dbReference type="KEGG" id="sacz:AOT14_27550"/>
<feature type="transmembrane region" description="Helical" evidence="1">
    <location>
        <begin position="272"/>
        <end position="290"/>
    </location>
</feature>
<name>A0A0S1B223_9GAMM</name>
<feature type="transmembrane region" description="Helical" evidence="1">
    <location>
        <begin position="63"/>
        <end position="82"/>
    </location>
</feature>
<evidence type="ECO:0008006" key="4">
    <source>
        <dbReference type="Google" id="ProtNLM"/>
    </source>
</evidence>
<dbReference type="AlphaFoldDB" id="A0A0S1B223"/>
<dbReference type="Proteomes" id="UP000061010">
    <property type="component" value="Chromosome"/>
</dbReference>
<feature type="transmembrane region" description="Helical" evidence="1">
    <location>
        <begin position="20"/>
        <end position="42"/>
    </location>
</feature>
<evidence type="ECO:0000313" key="2">
    <source>
        <dbReference type="EMBL" id="ALJ29114.1"/>
    </source>
</evidence>
<protein>
    <recommendedName>
        <fullName evidence="4">Transmembrane protein</fullName>
    </recommendedName>
</protein>
<dbReference type="PATRIC" id="fig|128780.6.peg.2783"/>
<accession>A0A0S1B223</accession>
<feature type="transmembrane region" description="Helical" evidence="1">
    <location>
        <begin position="234"/>
        <end position="260"/>
    </location>
</feature>
<keyword evidence="3" id="KW-1185">Reference proteome</keyword>
<sequence length="524" mass="57873">MYFGRIPGLNEFDYLIFYRLLFYNDLIGSLAMLLALAAMLLVRPLRDRVARLADWMSLHPGRASLVAFVLFAVMARIVYQGFPLAMDEYVQLLQARIFADGQLVASYPPELLDRMIPPGFQGYFILVNHETGQAASVYWPGLPLLMAPFAKLGGEWLLNPALAAIGLWLIGDLACKASGQPGARGWAMLAALACPQYTVNALSFYAMPGVLTLNLLFFWLLLRPGWRPAMLAGVVGSIALVMHNPLPHALFAMPVGIWLLMDGRRRSRLLPLALGYLPLVLMLCLGWPMLMDTMGLRVSVPAADGTGFVDLWSQKLRQTFAIPDANLLRVQAYSLWKALIWAAPGLLLVALLAKQRSDIQRVLLAGLLLSFAFYFFFPHDQGHGWGYRYIHHAWAVVAITAGIFAVADNGMRTQFASAVLGAGLLATPVFLFLTQQTIALSIAQQPTVPAQGHSLVFISNRQQLYTADLVRNYPSDNGHTVRMLGSDPEGDAAFARQISADAVRVSFDERGSVWMVPHRARSFE</sequence>
<gene>
    <name evidence="2" type="ORF">AOT14_27550</name>
</gene>
<evidence type="ECO:0000256" key="1">
    <source>
        <dbReference type="SAM" id="Phobius"/>
    </source>
</evidence>
<feature type="transmembrane region" description="Helical" evidence="1">
    <location>
        <begin position="389"/>
        <end position="407"/>
    </location>
</feature>
<feature type="transmembrane region" description="Helical" evidence="1">
    <location>
        <begin position="202"/>
        <end position="222"/>
    </location>
</feature>
<keyword evidence="1" id="KW-0472">Membrane</keyword>
<keyword evidence="1" id="KW-0812">Transmembrane</keyword>
<organism evidence="2 3">
    <name type="scientific">Stenotrophomonas acidaminiphila</name>
    <dbReference type="NCBI Taxonomy" id="128780"/>
    <lineage>
        <taxon>Bacteria</taxon>
        <taxon>Pseudomonadati</taxon>
        <taxon>Pseudomonadota</taxon>
        <taxon>Gammaproteobacteria</taxon>
        <taxon>Lysobacterales</taxon>
        <taxon>Lysobacteraceae</taxon>
        <taxon>Stenotrophomonas</taxon>
    </lineage>
</organism>
<keyword evidence="1" id="KW-1133">Transmembrane helix</keyword>
<reference evidence="2 3" key="1">
    <citation type="journal article" date="2015" name="Genome Announc.">
        <title>Complete Genome Sequencing of Stenotrophomonas acidaminiphila ZAC14D2_NAIMI4_2, a Multidrug-Resistant Strain Isolated from Sediments of a Polluted River in Mexico, Uncovers New Antibiotic Resistance Genes and a Novel Class-II Lasso Peptide Biosynthesis Gene Cluster.</title>
        <authorList>
            <person name="Vinuesa P."/>
            <person name="Ochoa-Sanchez L.E."/>
        </authorList>
    </citation>
    <scope>NUCLEOTIDE SEQUENCE [LARGE SCALE GENOMIC DNA]</scope>
    <source>
        <strain evidence="2 3">ZAC14D2_NAIMI4_2</strain>
    </source>
</reference>
<feature type="transmembrane region" description="Helical" evidence="1">
    <location>
        <begin position="333"/>
        <end position="352"/>
    </location>
</feature>
<feature type="transmembrane region" description="Helical" evidence="1">
    <location>
        <begin position="359"/>
        <end position="377"/>
    </location>
</feature>
<feature type="transmembrane region" description="Helical" evidence="1">
    <location>
        <begin position="414"/>
        <end position="433"/>
    </location>
</feature>
<dbReference type="OrthoDB" id="9134621at2"/>